<proteinExistence type="predicted"/>
<dbReference type="EMBL" id="CAXDID020000421">
    <property type="protein sequence ID" value="CAL6089692.1"/>
    <property type="molecule type" value="Genomic_DNA"/>
</dbReference>
<dbReference type="EMBL" id="CATOUU010000047">
    <property type="protein sequence ID" value="CAI9914300.1"/>
    <property type="molecule type" value="Genomic_DNA"/>
</dbReference>
<evidence type="ECO:0000313" key="3">
    <source>
        <dbReference type="EMBL" id="CAL6088956.1"/>
    </source>
</evidence>
<evidence type="ECO:0000313" key="1">
    <source>
        <dbReference type="EMBL" id="CAI9914300.1"/>
    </source>
</evidence>
<evidence type="ECO:0000313" key="5">
    <source>
        <dbReference type="Proteomes" id="UP001642409"/>
    </source>
</evidence>
<accession>A0AA86P9Q1</accession>
<protein>
    <submittedName>
        <fullName evidence="3">Hypothetical_protein</fullName>
    </submittedName>
</protein>
<comment type="caution">
    <text evidence="2">The sequence shown here is derived from an EMBL/GenBank/DDBJ whole genome shotgun (WGS) entry which is preliminary data.</text>
</comment>
<dbReference type="Proteomes" id="UP001642409">
    <property type="component" value="Unassembled WGS sequence"/>
</dbReference>
<keyword evidence="5" id="KW-1185">Reference proteome</keyword>
<organism evidence="2">
    <name type="scientific">Hexamita inflata</name>
    <dbReference type="NCBI Taxonomy" id="28002"/>
    <lineage>
        <taxon>Eukaryota</taxon>
        <taxon>Metamonada</taxon>
        <taxon>Diplomonadida</taxon>
        <taxon>Hexamitidae</taxon>
        <taxon>Hexamitinae</taxon>
        <taxon>Hexamita</taxon>
    </lineage>
</organism>
<evidence type="ECO:0000313" key="2">
    <source>
        <dbReference type="EMBL" id="CAI9934672.1"/>
    </source>
</evidence>
<gene>
    <name evidence="1" type="ORF">HINF_LOCUS1945</name>
    <name evidence="2" type="ORF">HINF_LOCUS22317</name>
    <name evidence="3" type="ORF">HINF_LOCUS64441</name>
    <name evidence="4" type="ORF">HINF_LOCUS64953</name>
</gene>
<reference evidence="3 5" key="2">
    <citation type="submission" date="2024-07" db="EMBL/GenBank/DDBJ databases">
        <authorList>
            <person name="Akdeniz Z."/>
        </authorList>
    </citation>
    <scope>NUCLEOTIDE SEQUENCE [LARGE SCALE GENOMIC DNA]</scope>
</reference>
<sequence length="267" mass="31143">MQTASNTYIQNTITPVLGYYAACSLKIENFLNLWFQMNWSEQLKNIIFINDIAKNYISIQNQVVCLLSSLACSPEYDSWDHVAIHRDIYLCVGQVADDFDDDFLFSFYFEFFDFFVYFFDCVSFDYVLSVCFDSESVGDYFPDCLLRFLCFDCSDQVYLNFAQVAAAWFLFFFDAESEFPDCVISPFVLVLQVEVESGEVYNREWRLLETGACNRVIQELEVLIEVFCARFEVLEEVKLRFLLVLAHLNLLQNDAWNDQSFAGNGFN</sequence>
<evidence type="ECO:0000313" key="4">
    <source>
        <dbReference type="EMBL" id="CAL6089692.1"/>
    </source>
</evidence>
<dbReference type="EMBL" id="CATOUU010000582">
    <property type="protein sequence ID" value="CAI9934672.1"/>
    <property type="molecule type" value="Genomic_DNA"/>
</dbReference>
<name>A0AA86P9Q1_9EUKA</name>
<dbReference type="EMBL" id="CAXDID020000413">
    <property type="protein sequence ID" value="CAL6088956.1"/>
    <property type="molecule type" value="Genomic_DNA"/>
</dbReference>
<dbReference type="AlphaFoldDB" id="A0AA86P9Q1"/>
<reference evidence="2" key="1">
    <citation type="submission" date="2023-06" db="EMBL/GenBank/DDBJ databases">
        <authorList>
            <person name="Kurt Z."/>
        </authorList>
    </citation>
    <scope>NUCLEOTIDE SEQUENCE</scope>
</reference>